<evidence type="ECO:0000313" key="2">
    <source>
        <dbReference type="Proteomes" id="UP000014680"/>
    </source>
</evidence>
<proteinExistence type="predicted"/>
<reference evidence="1 2" key="1">
    <citation type="submission" date="2012-10" db="EMBL/GenBank/DDBJ databases">
        <authorList>
            <person name="Zafar N."/>
            <person name="Inman J."/>
            <person name="Hall N."/>
            <person name="Lorenzi H."/>
            <person name="Caler E."/>
        </authorList>
    </citation>
    <scope>NUCLEOTIDE SEQUENCE [LARGE SCALE GENOMIC DNA]</scope>
    <source>
        <strain evidence="1 2">IP1</strain>
    </source>
</reference>
<dbReference type="EMBL" id="KB206687">
    <property type="protein sequence ID" value="ELP88920.1"/>
    <property type="molecule type" value="Genomic_DNA"/>
</dbReference>
<dbReference type="Proteomes" id="UP000014680">
    <property type="component" value="Unassembled WGS sequence"/>
</dbReference>
<dbReference type="InterPro" id="IPR009030">
    <property type="entry name" value="Growth_fac_rcpt_cys_sf"/>
</dbReference>
<organism evidence="1 2">
    <name type="scientific">Entamoeba invadens IP1</name>
    <dbReference type="NCBI Taxonomy" id="370355"/>
    <lineage>
        <taxon>Eukaryota</taxon>
        <taxon>Amoebozoa</taxon>
        <taxon>Evosea</taxon>
        <taxon>Archamoebae</taxon>
        <taxon>Mastigamoebida</taxon>
        <taxon>Entamoebidae</taxon>
        <taxon>Entamoeba</taxon>
    </lineage>
</organism>
<dbReference type="SUPFAM" id="SSF57184">
    <property type="entry name" value="Growth factor receptor domain"/>
    <property type="match status" value="2"/>
</dbReference>
<evidence type="ECO:0008006" key="3">
    <source>
        <dbReference type="Google" id="ProtNLM"/>
    </source>
</evidence>
<gene>
    <name evidence="1" type="ORF">EIN_357230</name>
</gene>
<dbReference type="RefSeq" id="XP_004255691.1">
    <property type="nucleotide sequence ID" value="XM_004255643.1"/>
</dbReference>
<keyword evidence="2" id="KW-1185">Reference proteome</keyword>
<sequence>MCVTHILEKCNKCKAGYYPQTNSPFTCQQCDDTCGNKCDQVYGYCTSCKLGYVLKLDKQSLICESCQTFDPNCQTCKENGERKCLTCVNKYRPASNGTCIKCDSTCLDNCDGTSGICTKCVSGYVPHKPQQTICQECTYFDTSSINCATNNTRTCVNCKIQMYPSAQQNGD</sequence>
<dbReference type="OrthoDB" id="27819at2759"/>
<dbReference type="KEGG" id="eiv:EIN_357230"/>
<protein>
    <recommendedName>
        <fullName evidence="3">Furin repeat-containing protein</fullName>
    </recommendedName>
</protein>
<accession>L7FLR5</accession>
<dbReference type="GeneID" id="14887902"/>
<dbReference type="AlphaFoldDB" id="L7FLR5"/>
<evidence type="ECO:0000313" key="1">
    <source>
        <dbReference type="EMBL" id="ELP88920.1"/>
    </source>
</evidence>
<dbReference type="VEuPathDB" id="AmoebaDB:EIN_357230"/>
<name>L7FLR5_ENTIV</name>